<dbReference type="GO" id="GO:0051287">
    <property type="term" value="F:NAD binding"/>
    <property type="evidence" value="ECO:0007669"/>
    <property type="project" value="InterPro"/>
</dbReference>
<accession>E3DN66</accession>
<dbReference type="PATRIC" id="fig|572479.3.peg.318"/>
<dbReference type="eggNOG" id="COG1052">
    <property type="taxonomic scope" value="Bacteria"/>
</dbReference>
<dbReference type="PROSITE" id="PS00671">
    <property type="entry name" value="D_2_HYDROXYACID_DH_3"/>
    <property type="match status" value="1"/>
</dbReference>
<dbReference type="InterPro" id="IPR029753">
    <property type="entry name" value="D-isomer_DH_CS"/>
</dbReference>
<evidence type="ECO:0000256" key="1">
    <source>
        <dbReference type="ARBA" id="ARBA00005854"/>
    </source>
</evidence>
<feature type="domain" description="D-isomer specific 2-hydroxyacid dehydrogenase catalytic" evidence="5">
    <location>
        <begin position="20"/>
        <end position="323"/>
    </location>
</feature>
<dbReference type="Proteomes" id="UP000006866">
    <property type="component" value="Chromosome"/>
</dbReference>
<dbReference type="Pfam" id="PF00389">
    <property type="entry name" value="2-Hacid_dh"/>
    <property type="match status" value="1"/>
</dbReference>
<dbReference type="InterPro" id="IPR050418">
    <property type="entry name" value="D-iso_2-hydroxyacid_DH_PdxB"/>
</dbReference>
<keyword evidence="2 4" id="KW-0560">Oxidoreductase</keyword>
<dbReference type="EMBL" id="CP002175">
    <property type="protein sequence ID" value="ADO76472.1"/>
    <property type="molecule type" value="Genomic_DNA"/>
</dbReference>
<dbReference type="PROSITE" id="PS00065">
    <property type="entry name" value="D_2_HYDROXYACID_DH_1"/>
    <property type="match status" value="1"/>
</dbReference>
<dbReference type="OrthoDB" id="9805416at2"/>
<dbReference type="CDD" id="cd12162">
    <property type="entry name" value="2-Hacid_dh_4"/>
    <property type="match status" value="1"/>
</dbReference>
<dbReference type="FunFam" id="3.40.50.720:FF:000203">
    <property type="entry name" value="D-3-phosphoglycerate dehydrogenase (SerA)"/>
    <property type="match status" value="1"/>
</dbReference>
<dbReference type="PANTHER" id="PTHR43761">
    <property type="entry name" value="D-ISOMER SPECIFIC 2-HYDROXYACID DEHYDROGENASE FAMILY PROTEIN (AFU_ORTHOLOGUE AFUA_1G13630)"/>
    <property type="match status" value="1"/>
</dbReference>
<keyword evidence="3" id="KW-0520">NAD</keyword>
<proteinExistence type="inferred from homology"/>
<dbReference type="KEGG" id="hpk:Hprae_0315"/>
<dbReference type="SUPFAM" id="SSF52283">
    <property type="entry name" value="Formate/glycerate dehydrogenase catalytic domain-like"/>
    <property type="match status" value="1"/>
</dbReference>
<feature type="domain" description="D-isomer specific 2-hydroxyacid dehydrogenase NAD-binding" evidence="6">
    <location>
        <begin position="107"/>
        <end position="292"/>
    </location>
</feature>
<evidence type="ECO:0000256" key="4">
    <source>
        <dbReference type="RuleBase" id="RU003719"/>
    </source>
</evidence>
<dbReference type="InterPro" id="IPR006140">
    <property type="entry name" value="D-isomer_DH_NAD-bd"/>
</dbReference>
<evidence type="ECO:0000256" key="3">
    <source>
        <dbReference type="ARBA" id="ARBA00023027"/>
    </source>
</evidence>
<dbReference type="STRING" id="572479.Hprae_0315"/>
<evidence type="ECO:0000256" key="2">
    <source>
        <dbReference type="ARBA" id="ARBA00023002"/>
    </source>
</evidence>
<name>E3DN66_HALPG</name>
<dbReference type="Gene3D" id="3.40.50.720">
    <property type="entry name" value="NAD(P)-binding Rossmann-like Domain"/>
    <property type="match status" value="2"/>
</dbReference>
<dbReference type="HOGENOM" id="CLU_019796_1_3_9"/>
<gene>
    <name evidence="7" type="ordered locus">Hprae_0315</name>
</gene>
<keyword evidence="8" id="KW-1185">Reference proteome</keyword>
<comment type="similarity">
    <text evidence="1 4">Belongs to the D-isomer specific 2-hydroxyacid dehydrogenase family.</text>
</comment>
<dbReference type="Pfam" id="PF02826">
    <property type="entry name" value="2-Hacid_dh_C"/>
    <property type="match status" value="1"/>
</dbReference>
<dbReference type="SUPFAM" id="SSF51735">
    <property type="entry name" value="NAD(P)-binding Rossmann-fold domains"/>
    <property type="match status" value="1"/>
</dbReference>
<reference evidence="8" key="1">
    <citation type="submission" date="2010-10" db="EMBL/GenBank/DDBJ databases">
        <title>The complete genome of Halanaerobium praevalens DSM 2228.</title>
        <authorList>
            <consortium name="US DOE Joint Genome Institute (JGI-PGF)"/>
            <person name="Lucas S."/>
            <person name="Copeland A."/>
            <person name="Lapidus A."/>
            <person name="Glavina del Rio T."/>
            <person name="Dalin E."/>
            <person name="Tice H."/>
            <person name="Bruce D."/>
            <person name="Goodwin L."/>
            <person name="Pitluck S."/>
            <person name="Kyrpides N."/>
            <person name="Mavromatis K."/>
            <person name="Ivanova N."/>
            <person name="Ovchinnikova G."/>
            <person name="Chertkov O."/>
            <person name="Detter J.C."/>
            <person name="Han C."/>
            <person name="Larimer F."/>
            <person name="Land M."/>
            <person name="Hauser L."/>
            <person name="Markowitz V."/>
            <person name="Cheng J.-F."/>
            <person name="Hugenholtz P."/>
            <person name="Woyke T."/>
            <person name="Wu D."/>
            <person name="Tindall B."/>
            <person name="Pomrenke H.G."/>
            <person name="Brambilla E."/>
            <person name="Klenk H.-P."/>
            <person name="Eisen J.A."/>
        </authorList>
    </citation>
    <scope>NUCLEOTIDE SEQUENCE [LARGE SCALE GENOMIC DNA]</scope>
    <source>
        <strain evidence="8">ATCC 33744 / DSM 2228 / GSL</strain>
    </source>
</reference>
<evidence type="ECO:0000313" key="8">
    <source>
        <dbReference type="Proteomes" id="UP000006866"/>
    </source>
</evidence>
<dbReference type="RefSeq" id="WP_014552505.1">
    <property type="nucleotide sequence ID" value="NC_017455.1"/>
</dbReference>
<evidence type="ECO:0000259" key="5">
    <source>
        <dbReference type="Pfam" id="PF00389"/>
    </source>
</evidence>
<reference evidence="7 8" key="2">
    <citation type="journal article" date="2011" name="Stand. Genomic Sci.">
        <title>Complete genome sequence of the extremely halophilic Halanaerobium praevalens type strain (GSL).</title>
        <authorList>
            <person name="Ivanova N."/>
            <person name="Sikorski J."/>
            <person name="Chertkov O."/>
            <person name="Nolan M."/>
            <person name="Lucas S."/>
            <person name="Hammon N."/>
            <person name="Deshpande S."/>
            <person name="Cheng J.F."/>
            <person name="Tapia R."/>
            <person name="Han C."/>
            <person name="Goodwin L."/>
            <person name="Pitluck S."/>
            <person name="Huntemann M."/>
            <person name="Liolios K."/>
            <person name="Pagani I."/>
            <person name="Mavromatis K."/>
            <person name="Ovchinikova G."/>
            <person name="Pati A."/>
            <person name="Chen A."/>
            <person name="Palaniappan K."/>
            <person name="Land M."/>
            <person name="Hauser L."/>
            <person name="Brambilla E.M."/>
            <person name="Kannan K.P."/>
            <person name="Rohde M."/>
            <person name="Tindall B.J."/>
            <person name="Goker M."/>
            <person name="Detter J.C."/>
            <person name="Woyke T."/>
            <person name="Bristow J."/>
            <person name="Eisen J.A."/>
            <person name="Markowitz V."/>
            <person name="Hugenholtz P."/>
            <person name="Kyrpides N.C."/>
            <person name="Klenk H.P."/>
            <person name="Lapidus A."/>
        </authorList>
    </citation>
    <scope>NUCLEOTIDE SEQUENCE [LARGE SCALE GENOMIC DNA]</scope>
    <source>
        <strain evidence="8">ATCC 33744 / DSM 2228 / GSL</strain>
    </source>
</reference>
<evidence type="ECO:0000259" key="6">
    <source>
        <dbReference type="Pfam" id="PF02826"/>
    </source>
</evidence>
<dbReference type="GO" id="GO:0016616">
    <property type="term" value="F:oxidoreductase activity, acting on the CH-OH group of donors, NAD or NADP as acceptor"/>
    <property type="evidence" value="ECO:0007669"/>
    <property type="project" value="InterPro"/>
</dbReference>
<dbReference type="PROSITE" id="PS00670">
    <property type="entry name" value="D_2_HYDROXYACID_DH_2"/>
    <property type="match status" value="1"/>
</dbReference>
<dbReference type="InterPro" id="IPR036291">
    <property type="entry name" value="NAD(P)-bd_dom_sf"/>
</dbReference>
<dbReference type="InterPro" id="IPR006139">
    <property type="entry name" value="D-isomer_2_OHA_DH_cat_dom"/>
</dbReference>
<dbReference type="AlphaFoldDB" id="E3DN66"/>
<dbReference type="InterPro" id="IPR029752">
    <property type="entry name" value="D-isomer_DH_CS1"/>
</dbReference>
<evidence type="ECO:0000313" key="7">
    <source>
        <dbReference type="EMBL" id="ADO76472.1"/>
    </source>
</evidence>
<sequence>MNIVALDAYALTPGDLKWKQIKELGEIEIYQSTSEAEIIKRAVGADILLINKTPLKSKTIESLKNLKYIGVLSTGYNIVDLKAASANDIIVTNIPDYGTDSVAQFVFALLLELTQQVGYHNQQVKAGAWTEKKYLSFWDYPLIELKNKVLGIVGFGNIGQRTAALALSFGMEVIAFDPNPKVKINDPEIKTEKIKFLSLEELYSQSDVISLHCPLNDSTREMIDQKAIAKMKAGVIIINTARGPLIVEADLAAALKNSQVKAAALDVLAAEPPADSNPLLNSKKTIITPHIAWATEEARERLMTIAYHNLKKFMEGQVINQVN</sequence>
<protein>
    <submittedName>
        <fullName evidence="7">D-isomer specific 2-hydroxyacid dehydrogenase NAD-binding protein</fullName>
    </submittedName>
</protein>
<organism evidence="7 8">
    <name type="scientific">Halanaerobium praevalens (strain ATCC 33744 / DSM 2228 / GSL)</name>
    <dbReference type="NCBI Taxonomy" id="572479"/>
    <lineage>
        <taxon>Bacteria</taxon>
        <taxon>Bacillati</taxon>
        <taxon>Bacillota</taxon>
        <taxon>Clostridia</taxon>
        <taxon>Halanaerobiales</taxon>
        <taxon>Halanaerobiaceae</taxon>
        <taxon>Halanaerobium</taxon>
    </lineage>
</organism>
<dbReference type="PANTHER" id="PTHR43761:SF1">
    <property type="entry name" value="D-ISOMER SPECIFIC 2-HYDROXYACID DEHYDROGENASE CATALYTIC DOMAIN-CONTAINING PROTEIN-RELATED"/>
    <property type="match status" value="1"/>
</dbReference>